<dbReference type="AlphaFoldDB" id="B8CZE3"/>
<keyword evidence="2" id="KW-0663">Pyridoxal phosphate</keyword>
<dbReference type="eggNOG" id="COG3457">
    <property type="taxonomic scope" value="Bacteria"/>
</dbReference>
<accession>B8CZE3</accession>
<dbReference type="EMBL" id="CP001098">
    <property type="protein sequence ID" value="ACL70662.1"/>
    <property type="molecule type" value="Genomic_DNA"/>
</dbReference>
<name>B8CZE3_HALOH</name>
<evidence type="ECO:0000313" key="6">
    <source>
        <dbReference type="Proteomes" id="UP000000719"/>
    </source>
</evidence>
<dbReference type="OrthoDB" id="504078at2"/>
<reference evidence="5 6" key="1">
    <citation type="journal article" date="2009" name="PLoS ONE">
        <title>Genome analysis of the anaerobic thermohalophilic bacterium Halothermothrix orenii.</title>
        <authorList>
            <person name="Mavromatis K."/>
            <person name="Ivanova N."/>
            <person name="Anderson I."/>
            <person name="Lykidis A."/>
            <person name="Hooper S.D."/>
            <person name="Sun H."/>
            <person name="Kunin V."/>
            <person name="Lapidus A."/>
            <person name="Hugenholtz P."/>
            <person name="Patel B."/>
            <person name="Kyrpides N.C."/>
        </authorList>
    </citation>
    <scope>NUCLEOTIDE SEQUENCE [LARGE SCALE GENOMIC DNA]</scope>
    <source>
        <strain evidence="6">H 168 / OCM 544 / DSM 9562</strain>
    </source>
</reference>
<protein>
    <submittedName>
        <fullName evidence="5">Alanine racemase domain protein</fullName>
    </submittedName>
</protein>
<dbReference type="GO" id="GO:0008784">
    <property type="term" value="F:alanine racemase activity"/>
    <property type="evidence" value="ECO:0007669"/>
    <property type="project" value="TreeGrafter"/>
</dbReference>
<evidence type="ECO:0000256" key="2">
    <source>
        <dbReference type="ARBA" id="ARBA00022898"/>
    </source>
</evidence>
<dbReference type="GO" id="GO:0005829">
    <property type="term" value="C:cytosol"/>
    <property type="evidence" value="ECO:0007669"/>
    <property type="project" value="TreeGrafter"/>
</dbReference>
<dbReference type="PANTHER" id="PTHR30511">
    <property type="entry name" value="ALANINE RACEMASE"/>
    <property type="match status" value="1"/>
</dbReference>
<dbReference type="CDD" id="cd06815">
    <property type="entry name" value="PLPDE_III_AR_like_1"/>
    <property type="match status" value="1"/>
</dbReference>
<sequence>MKTPRVNINLPRIRENASIFNRKCQQQGISLTGVVKVMAGDLKVIKTFVQAGLTSLGDSRLYNLKKIREAGIGVELMLLRLPRLDEVSDVIKYSDISLNSEVTVIEALSREAIKVNRSHDIIVMVDVGDLREGVLPEDISEFFGKIIDLPGINIKGLGTNVGCYGGVLPTYKNTNLLIELKEKMEVKYGVHLPVISGGNSATTYLLDRNELPSGVNNLRVGEGILRGVYPTFNEIIEGVNQNCITLTASIIEVKDKPSVPRGRIGRDAFGNKPRFEDRGIRRRAILAVGRQDVKISGLDPVLDGVEVIGASSDHLIVDITEARYDLSVGDELEFNLDYGGILRAMTSPYVYKNYIGD</sequence>
<dbReference type="STRING" id="373903.Hore_19150"/>
<dbReference type="Pfam" id="PF01168">
    <property type="entry name" value="Ala_racemase_N"/>
    <property type="match status" value="1"/>
</dbReference>
<dbReference type="SUPFAM" id="SSF51419">
    <property type="entry name" value="PLP-binding barrel"/>
    <property type="match status" value="1"/>
</dbReference>
<keyword evidence="3" id="KW-0413">Isomerase</keyword>
<feature type="domain" description="Alanine racemase N-terminal" evidence="4">
    <location>
        <begin position="8"/>
        <end position="223"/>
    </location>
</feature>
<dbReference type="RefSeq" id="WP_015923631.1">
    <property type="nucleotide sequence ID" value="NC_011899.1"/>
</dbReference>
<dbReference type="Proteomes" id="UP000000719">
    <property type="component" value="Chromosome"/>
</dbReference>
<evidence type="ECO:0000256" key="1">
    <source>
        <dbReference type="ARBA" id="ARBA00001933"/>
    </source>
</evidence>
<evidence type="ECO:0000259" key="4">
    <source>
        <dbReference type="Pfam" id="PF01168"/>
    </source>
</evidence>
<dbReference type="InterPro" id="IPR029066">
    <property type="entry name" value="PLP-binding_barrel"/>
</dbReference>
<dbReference type="KEGG" id="hor:Hore_19150"/>
<gene>
    <name evidence="5" type="ordered locus">Hore_19150</name>
</gene>
<organism evidence="5 6">
    <name type="scientific">Halothermothrix orenii (strain H 168 / OCM 544 / DSM 9562)</name>
    <dbReference type="NCBI Taxonomy" id="373903"/>
    <lineage>
        <taxon>Bacteria</taxon>
        <taxon>Bacillati</taxon>
        <taxon>Bacillota</taxon>
        <taxon>Clostridia</taxon>
        <taxon>Halanaerobiales</taxon>
        <taxon>Halothermotrichaceae</taxon>
        <taxon>Halothermothrix</taxon>
    </lineage>
</organism>
<dbReference type="InterPro" id="IPR000821">
    <property type="entry name" value="Ala_racemase"/>
</dbReference>
<comment type="cofactor">
    <cofactor evidence="1">
        <name>pyridoxal 5'-phosphate</name>
        <dbReference type="ChEBI" id="CHEBI:597326"/>
    </cofactor>
</comment>
<dbReference type="InterPro" id="IPR001608">
    <property type="entry name" value="Ala_racemase_N"/>
</dbReference>
<dbReference type="PANTHER" id="PTHR30511:SF3">
    <property type="entry name" value="LYSINE RACEMASE"/>
    <property type="match status" value="1"/>
</dbReference>
<dbReference type="Gene3D" id="3.20.20.10">
    <property type="entry name" value="Alanine racemase"/>
    <property type="match status" value="1"/>
</dbReference>
<evidence type="ECO:0000313" key="5">
    <source>
        <dbReference type="EMBL" id="ACL70662.1"/>
    </source>
</evidence>
<evidence type="ECO:0000256" key="3">
    <source>
        <dbReference type="ARBA" id="ARBA00023235"/>
    </source>
</evidence>
<dbReference type="HOGENOM" id="CLU_067103_0_0_9"/>
<proteinExistence type="predicted"/>
<dbReference type="GO" id="GO:0030170">
    <property type="term" value="F:pyridoxal phosphate binding"/>
    <property type="evidence" value="ECO:0007669"/>
    <property type="project" value="TreeGrafter"/>
</dbReference>
<keyword evidence="6" id="KW-1185">Reference proteome</keyword>